<protein>
    <submittedName>
        <fullName evidence="1">Uncharacterized protein</fullName>
    </submittedName>
</protein>
<proteinExistence type="predicted"/>
<name>A0A238JLB0_9RHOB</name>
<sequence length="76" mass="8537">MELTKHAHLKKRAVCKVQMNLFAKPSLGPEAKAVAYEQPMPEVLISCSAFAANFFDKRGAGRLGHVWFWLLPTQHS</sequence>
<evidence type="ECO:0000313" key="2">
    <source>
        <dbReference type="Proteomes" id="UP000225972"/>
    </source>
</evidence>
<organism evidence="1 2">
    <name type="scientific">Pelagimonas phthalicica</name>
    <dbReference type="NCBI Taxonomy" id="1037362"/>
    <lineage>
        <taxon>Bacteria</taxon>
        <taxon>Pseudomonadati</taxon>
        <taxon>Pseudomonadota</taxon>
        <taxon>Alphaproteobacteria</taxon>
        <taxon>Rhodobacterales</taxon>
        <taxon>Roseobacteraceae</taxon>
        <taxon>Pelagimonas</taxon>
    </lineage>
</organism>
<keyword evidence="2" id="KW-1185">Reference proteome</keyword>
<dbReference type="AlphaFoldDB" id="A0A238JLB0"/>
<accession>A0A238JLB0</accession>
<gene>
    <name evidence="1" type="ORF">TRP8649_04720</name>
</gene>
<reference evidence="2" key="1">
    <citation type="submission" date="2017-05" db="EMBL/GenBank/DDBJ databases">
        <authorList>
            <person name="Rodrigo-Torres L."/>
            <person name="Arahal R. D."/>
            <person name="Lucena T."/>
        </authorList>
    </citation>
    <scope>NUCLEOTIDE SEQUENCE [LARGE SCALE GENOMIC DNA]</scope>
    <source>
        <strain evidence="2">CECT 8649</strain>
    </source>
</reference>
<dbReference type="EMBL" id="FXXP01000007">
    <property type="protein sequence ID" value="SMX30576.1"/>
    <property type="molecule type" value="Genomic_DNA"/>
</dbReference>
<dbReference type="Proteomes" id="UP000225972">
    <property type="component" value="Unassembled WGS sequence"/>
</dbReference>
<evidence type="ECO:0000313" key="1">
    <source>
        <dbReference type="EMBL" id="SMX30576.1"/>
    </source>
</evidence>